<keyword evidence="4" id="KW-1185">Reference proteome</keyword>
<gene>
    <name evidence="3" type="ORF">QWI16_16210</name>
</gene>
<dbReference type="PANTHER" id="PTHR12110">
    <property type="entry name" value="HYDROXYPYRUVATE ISOMERASE"/>
    <property type="match status" value="1"/>
</dbReference>
<evidence type="ECO:0000313" key="4">
    <source>
        <dbReference type="Proteomes" id="UP001168380"/>
    </source>
</evidence>
<dbReference type="Proteomes" id="UP001168380">
    <property type="component" value="Unassembled WGS sequence"/>
</dbReference>
<dbReference type="Gene3D" id="3.20.20.150">
    <property type="entry name" value="Divalent-metal-dependent TIM barrel enzymes"/>
    <property type="match status" value="1"/>
</dbReference>
<keyword evidence="3" id="KW-0413">Isomerase</keyword>
<protein>
    <submittedName>
        <fullName evidence="3">Sugar phosphate isomerase/epimerase</fullName>
    </submittedName>
</protein>
<proteinExistence type="predicted"/>
<evidence type="ECO:0000313" key="3">
    <source>
        <dbReference type="EMBL" id="MDO3383727.1"/>
    </source>
</evidence>
<dbReference type="RefSeq" id="WP_302714682.1">
    <property type="nucleotide sequence ID" value="NZ_JAULRT010000062.1"/>
</dbReference>
<dbReference type="Pfam" id="PF01261">
    <property type="entry name" value="AP_endonuc_2"/>
    <property type="match status" value="1"/>
</dbReference>
<dbReference type="SUPFAM" id="SSF51658">
    <property type="entry name" value="Xylose isomerase-like"/>
    <property type="match status" value="1"/>
</dbReference>
<name>A0ABT8TMV4_9GAMM</name>
<feature type="chain" id="PRO_5047021077" evidence="1">
    <location>
        <begin position="30"/>
        <end position="318"/>
    </location>
</feature>
<accession>A0ABT8TMV4</accession>
<dbReference type="InterPro" id="IPR036237">
    <property type="entry name" value="Xyl_isomerase-like_sf"/>
</dbReference>
<feature type="domain" description="Xylose isomerase-like TIM barrel" evidence="2">
    <location>
        <begin position="57"/>
        <end position="302"/>
    </location>
</feature>
<dbReference type="EMBL" id="JAULRT010000062">
    <property type="protein sequence ID" value="MDO3383727.1"/>
    <property type="molecule type" value="Genomic_DNA"/>
</dbReference>
<dbReference type="GO" id="GO:0016853">
    <property type="term" value="F:isomerase activity"/>
    <property type="evidence" value="ECO:0007669"/>
    <property type="project" value="UniProtKB-KW"/>
</dbReference>
<dbReference type="PANTHER" id="PTHR12110:SF41">
    <property type="entry name" value="INOSOSE DEHYDRATASE"/>
    <property type="match status" value="1"/>
</dbReference>
<reference evidence="3" key="1">
    <citation type="submission" date="2023-07" db="EMBL/GenBank/DDBJ databases">
        <title>Gilvimarinus algae sp. nov., isolated from the surface of Kelp.</title>
        <authorList>
            <person name="Sun Y.Y."/>
            <person name="Gong Y."/>
            <person name="Du Z.J."/>
        </authorList>
    </citation>
    <scope>NUCLEOTIDE SEQUENCE</scope>
    <source>
        <strain evidence="3">SDUM040014</strain>
    </source>
</reference>
<dbReference type="InterPro" id="IPR050312">
    <property type="entry name" value="IolE/XylAMocC-like"/>
</dbReference>
<dbReference type="InterPro" id="IPR013022">
    <property type="entry name" value="Xyl_isomerase-like_TIM-brl"/>
</dbReference>
<feature type="signal peptide" evidence="1">
    <location>
        <begin position="1"/>
        <end position="29"/>
    </location>
</feature>
<keyword evidence="1" id="KW-0732">Signal</keyword>
<evidence type="ECO:0000256" key="1">
    <source>
        <dbReference type="SAM" id="SignalP"/>
    </source>
</evidence>
<sequence length="318" mass="34850">MIKASTFVRRLVLALVTTSLLFGAAVSTAADKAYKGISVQLWSVRDNVSDDVKGTLKQLSGLGFDAVELAGNLGEFGQDAAGFKAYLDSLGLKISGAHVGFDQLSESKFDETVAFYKTLGVKWLIIPADGRAWSDDGIEEIVTDLNAMAKRLKPHGMKIGYHNHQDEFNAYKDTTYWEYMADNTTGNVVLQLDISWAYFAGKDPVALIKKYESRVRTAHIKAQVAHYKDVMPEIEKAKPAGWGDKMGMVFAHLNKVTAADNGLTSIVGQDLVDWQAVVDQFAKSPKPAWLVVEQEVYPEGMTPLQAVAASKKGLEKLL</sequence>
<organism evidence="3 4">
    <name type="scientific">Gilvimarinus algae</name>
    <dbReference type="NCBI Taxonomy" id="3058037"/>
    <lineage>
        <taxon>Bacteria</taxon>
        <taxon>Pseudomonadati</taxon>
        <taxon>Pseudomonadota</taxon>
        <taxon>Gammaproteobacteria</taxon>
        <taxon>Cellvibrionales</taxon>
        <taxon>Cellvibrionaceae</taxon>
        <taxon>Gilvimarinus</taxon>
    </lineage>
</organism>
<comment type="caution">
    <text evidence="3">The sequence shown here is derived from an EMBL/GenBank/DDBJ whole genome shotgun (WGS) entry which is preliminary data.</text>
</comment>
<evidence type="ECO:0000259" key="2">
    <source>
        <dbReference type="Pfam" id="PF01261"/>
    </source>
</evidence>